<comment type="similarity">
    <text evidence="2 7">Belongs to the PstS family.</text>
</comment>
<dbReference type="NCBIfam" id="TIGR00975">
    <property type="entry name" value="3a0107s03"/>
    <property type="match status" value="1"/>
</dbReference>
<dbReference type="Proteomes" id="UP000838748">
    <property type="component" value="Unassembled WGS sequence"/>
</dbReference>
<accession>A0ABM9A1F9</accession>
<organism evidence="10 11">
    <name type="scientific">Vibrio marisflavi CECT 7928</name>
    <dbReference type="NCBI Taxonomy" id="634439"/>
    <lineage>
        <taxon>Bacteria</taxon>
        <taxon>Pseudomonadati</taxon>
        <taxon>Pseudomonadota</taxon>
        <taxon>Gammaproteobacteria</taxon>
        <taxon>Vibrionales</taxon>
        <taxon>Vibrionaceae</taxon>
        <taxon>Vibrio</taxon>
    </lineage>
</organism>
<evidence type="ECO:0000256" key="6">
    <source>
        <dbReference type="ARBA" id="ARBA00022592"/>
    </source>
</evidence>
<comment type="caution">
    <text evidence="10">The sequence shown here is derived from an EMBL/GenBank/DDBJ whole genome shotgun (WGS) entry which is preliminary data.</text>
</comment>
<keyword evidence="5 7" id="KW-0813">Transport</keyword>
<evidence type="ECO:0000313" key="10">
    <source>
        <dbReference type="EMBL" id="CAH0537585.1"/>
    </source>
</evidence>
<evidence type="ECO:0000256" key="3">
    <source>
        <dbReference type="ARBA" id="ARBA00011529"/>
    </source>
</evidence>
<dbReference type="CDD" id="cd13565">
    <property type="entry name" value="PBP2_PstS"/>
    <property type="match status" value="1"/>
</dbReference>
<dbReference type="PANTHER" id="PTHR42996:SF1">
    <property type="entry name" value="PHOSPHATE-BINDING PROTEIN PSTS"/>
    <property type="match status" value="1"/>
</dbReference>
<dbReference type="Gene3D" id="3.40.190.10">
    <property type="entry name" value="Periplasmic binding protein-like II"/>
    <property type="match status" value="2"/>
</dbReference>
<name>A0ABM9A1F9_9VIBR</name>
<keyword evidence="11" id="KW-1185">Reference proteome</keyword>
<dbReference type="NCBIfam" id="NF008171">
    <property type="entry name" value="PRK10918.1"/>
    <property type="match status" value="1"/>
</dbReference>
<dbReference type="SUPFAM" id="SSF53850">
    <property type="entry name" value="Periplasmic binding protein-like II"/>
    <property type="match status" value="1"/>
</dbReference>
<evidence type="ECO:0000313" key="11">
    <source>
        <dbReference type="Proteomes" id="UP000838748"/>
    </source>
</evidence>
<evidence type="ECO:0000259" key="9">
    <source>
        <dbReference type="Pfam" id="PF12849"/>
    </source>
</evidence>
<gene>
    <name evidence="10" type="primary">pstS_3</name>
    <name evidence="10" type="ORF">VMF7928_01185</name>
</gene>
<dbReference type="Pfam" id="PF12849">
    <property type="entry name" value="PBP_like_2"/>
    <property type="match status" value="1"/>
</dbReference>
<reference evidence="10" key="1">
    <citation type="submission" date="2021-11" db="EMBL/GenBank/DDBJ databases">
        <authorList>
            <person name="Rodrigo-Torres L."/>
            <person name="Arahal R. D."/>
            <person name="Lucena T."/>
        </authorList>
    </citation>
    <scope>NUCLEOTIDE SEQUENCE</scope>
    <source>
        <strain evidence="10">CECT 7928</strain>
    </source>
</reference>
<dbReference type="PANTHER" id="PTHR42996">
    <property type="entry name" value="PHOSPHATE-BINDING PROTEIN PSTS"/>
    <property type="match status" value="1"/>
</dbReference>
<keyword evidence="8" id="KW-0732">Signal</keyword>
<dbReference type="EMBL" id="CAKLDM010000001">
    <property type="protein sequence ID" value="CAH0537585.1"/>
    <property type="molecule type" value="Genomic_DNA"/>
</dbReference>
<comment type="subunit">
    <text evidence="3 7">The complex is composed of two ATP-binding proteins (PstB), two transmembrane proteins (PstC and PstA) and a solute-binding protein (PstS).</text>
</comment>
<evidence type="ECO:0000256" key="5">
    <source>
        <dbReference type="ARBA" id="ARBA00022448"/>
    </source>
</evidence>
<dbReference type="InterPro" id="IPR005673">
    <property type="entry name" value="ABC_phos-bd_PstS"/>
</dbReference>
<dbReference type="PIRSF" id="PIRSF002756">
    <property type="entry name" value="PstS"/>
    <property type="match status" value="1"/>
</dbReference>
<sequence>MKFIKSALVSSLLVAASFGASAQTTINGAGGTFPYPVYTKWAKQYAQDHKVQINYQGVGSGAGIKAIESKTVDFGASDAPLTPKQLKEQNMTQWPAVMGATVMAINLPGVKPGELKLSGPVVADIYLGKINNWNDPAIAKLNPGLKLPDHKIYVVHRSDGSGTTFNFTEYLDQVSPTWHKEVGFAKSVEWPKAAINLGGKGNAGVANDVTRTRYSIGYVEYAYAKETGLTYTAMKNRDGKFLEPSMKTFQAAAANADWKNAPGYYLLLNNQPGAQSWPMTAATFILMQKNQPDAAKAKDIIKFFAWTYDHPKAATDLDYVPMPQNLINMVKKTWQNDLTHNGKKFVTAQTVASTK</sequence>
<feature type="domain" description="PBP" evidence="9">
    <location>
        <begin position="20"/>
        <end position="304"/>
    </location>
</feature>
<keyword evidence="6 7" id="KW-0592">Phosphate transport</keyword>
<evidence type="ECO:0000256" key="4">
    <source>
        <dbReference type="ARBA" id="ARBA00021889"/>
    </source>
</evidence>
<feature type="signal peptide" evidence="8">
    <location>
        <begin position="1"/>
        <end position="22"/>
    </location>
</feature>
<proteinExistence type="inferred from homology"/>
<comment type="function">
    <text evidence="1 7">Part of the ABC transporter complex PstSACB involved in phosphate import.</text>
</comment>
<evidence type="ECO:0000256" key="8">
    <source>
        <dbReference type="SAM" id="SignalP"/>
    </source>
</evidence>
<feature type="chain" id="PRO_5045395564" description="Phosphate-binding protein PstS" evidence="8">
    <location>
        <begin position="23"/>
        <end position="355"/>
    </location>
</feature>
<evidence type="ECO:0000256" key="1">
    <source>
        <dbReference type="ARBA" id="ARBA00002841"/>
    </source>
</evidence>
<protein>
    <recommendedName>
        <fullName evidence="4 7">Phosphate-binding protein PstS</fullName>
    </recommendedName>
</protein>
<dbReference type="RefSeq" id="WP_237360536.1">
    <property type="nucleotide sequence ID" value="NZ_CAKLDM010000001.1"/>
</dbReference>
<dbReference type="InterPro" id="IPR050962">
    <property type="entry name" value="Phosphate-bind_PstS"/>
</dbReference>
<evidence type="ECO:0000256" key="2">
    <source>
        <dbReference type="ARBA" id="ARBA00008725"/>
    </source>
</evidence>
<evidence type="ECO:0000256" key="7">
    <source>
        <dbReference type="PIRNR" id="PIRNR002756"/>
    </source>
</evidence>
<dbReference type="InterPro" id="IPR024370">
    <property type="entry name" value="PBP_domain"/>
</dbReference>